<dbReference type="PANTHER" id="PTHR44196">
    <property type="entry name" value="DEHYDROGENASE/REDUCTASE SDR FAMILY MEMBER 7B"/>
    <property type="match status" value="1"/>
</dbReference>
<gene>
    <name evidence="4" type="ORF">BKG84_07100</name>
</gene>
<dbReference type="EMBL" id="MLIS01000001">
    <property type="protein sequence ID" value="OHU78191.1"/>
    <property type="molecule type" value="Genomic_DNA"/>
</dbReference>
<dbReference type="InterPro" id="IPR036291">
    <property type="entry name" value="NAD(P)-bd_dom_sf"/>
</dbReference>
<sequence length="324" mass="34217">MVTSGFKPQLAVVTGAGSGIGRGTAKALASRGAVLVIADIDLVSAQDAAREIRDGGGHAFPYRLDVADTLALEEFATDVKNTHGVPDVVVNNAGILVGGPLVDVPLADLKRIIDINLLAMVHGCRVFGGQMVDRDTGGHLVNIASMAAFAAAPFTGPYSISKYAVNHFSECIRAELAPYGIGVTAVCPGLIATNLATTMKADGLLDVNQSDLARRLLLKGQAMFGMHPDKAGRIIVRAIEKNRAIQPVRIEAHLSYPLARYLPGVVRALMTQLGKRDIKAIRDRVAGPQTISRTARLVEHVPFRDNCGVNSADGTLNTTVEGAR</sequence>
<keyword evidence="2" id="KW-0560">Oxidoreductase</keyword>
<accession>A0A1S1M3J3</accession>
<evidence type="ECO:0000313" key="5">
    <source>
        <dbReference type="Proteomes" id="UP000179441"/>
    </source>
</evidence>
<dbReference type="CDD" id="cd05233">
    <property type="entry name" value="SDR_c"/>
    <property type="match status" value="1"/>
</dbReference>
<comment type="similarity">
    <text evidence="1 3">Belongs to the short-chain dehydrogenases/reductases (SDR) family.</text>
</comment>
<keyword evidence="5" id="KW-1185">Reference proteome</keyword>
<protein>
    <recommendedName>
        <fullName evidence="6">Oxidoreductase</fullName>
    </recommendedName>
</protein>
<evidence type="ECO:0000313" key="4">
    <source>
        <dbReference type="EMBL" id="OHU78191.1"/>
    </source>
</evidence>
<dbReference type="PRINTS" id="PR00081">
    <property type="entry name" value="GDHRDH"/>
</dbReference>
<dbReference type="RefSeq" id="WP_070951490.1">
    <property type="nucleotide sequence ID" value="NZ_CP050145.1"/>
</dbReference>
<organism evidence="4 5">
    <name type="scientific">Mycobacteroides chelonae</name>
    <name type="common">Mycobacterium chelonae</name>
    <dbReference type="NCBI Taxonomy" id="1774"/>
    <lineage>
        <taxon>Bacteria</taxon>
        <taxon>Bacillati</taxon>
        <taxon>Actinomycetota</taxon>
        <taxon>Actinomycetes</taxon>
        <taxon>Mycobacteriales</taxon>
        <taxon>Mycobacteriaceae</taxon>
        <taxon>Mycobacteroides</taxon>
    </lineage>
</organism>
<proteinExistence type="inferred from homology"/>
<dbReference type="Pfam" id="PF00106">
    <property type="entry name" value="adh_short"/>
    <property type="match status" value="1"/>
</dbReference>
<dbReference type="GO" id="GO:0016020">
    <property type="term" value="C:membrane"/>
    <property type="evidence" value="ECO:0007669"/>
    <property type="project" value="TreeGrafter"/>
</dbReference>
<dbReference type="InterPro" id="IPR002347">
    <property type="entry name" value="SDR_fam"/>
</dbReference>
<comment type="caution">
    <text evidence="4">The sequence shown here is derived from an EMBL/GenBank/DDBJ whole genome shotgun (WGS) entry which is preliminary data.</text>
</comment>
<dbReference type="GO" id="GO:0016491">
    <property type="term" value="F:oxidoreductase activity"/>
    <property type="evidence" value="ECO:0007669"/>
    <property type="project" value="UniProtKB-KW"/>
</dbReference>
<evidence type="ECO:0000256" key="2">
    <source>
        <dbReference type="ARBA" id="ARBA00023002"/>
    </source>
</evidence>
<name>A0A1S1M3J3_MYCCH</name>
<dbReference type="SUPFAM" id="SSF51735">
    <property type="entry name" value="NAD(P)-binding Rossmann-fold domains"/>
    <property type="match status" value="1"/>
</dbReference>
<dbReference type="PRINTS" id="PR00080">
    <property type="entry name" value="SDRFAMILY"/>
</dbReference>
<evidence type="ECO:0000256" key="3">
    <source>
        <dbReference type="RuleBase" id="RU000363"/>
    </source>
</evidence>
<dbReference type="PROSITE" id="PS00061">
    <property type="entry name" value="ADH_SHORT"/>
    <property type="match status" value="1"/>
</dbReference>
<dbReference type="InterPro" id="IPR020904">
    <property type="entry name" value="Sc_DH/Rdtase_CS"/>
</dbReference>
<dbReference type="Proteomes" id="UP000179441">
    <property type="component" value="Unassembled WGS sequence"/>
</dbReference>
<evidence type="ECO:0008006" key="6">
    <source>
        <dbReference type="Google" id="ProtNLM"/>
    </source>
</evidence>
<evidence type="ECO:0000256" key="1">
    <source>
        <dbReference type="ARBA" id="ARBA00006484"/>
    </source>
</evidence>
<dbReference type="Gene3D" id="3.40.50.720">
    <property type="entry name" value="NAD(P)-binding Rossmann-like Domain"/>
    <property type="match status" value="1"/>
</dbReference>
<dbReference type="PANTHER" id="PTHR44196:SF1">
    <property type="entry name" value="DEHYDROGENASE_REDUCTASE SDR FAMILY MEMBER 7B"/>
    <property type="match status" value="1"/>
</dbReference>
<reference evidence="4 5" key="1">
    <citation type="submission" date="2016-10" db="EMBL/GenBank/DDBJ databases">
        <title>Evaluation of Human, Veterinary and Environmental Mycobacterium chelonae Isolates by Core Genome Phylogenomic Analysis, Targeted Gene Comparison, and Anti-microbial Susceptibility Patterns: A Tale of Mistaken Identities.</title>
        <authorList>
            <person name="Fogelson S.B."/>
            <person name="Camus A.C."/>
            <person name="Lorenz W."/>
            <person name="Vasireddy R."/>
            <person name="Vasireddy S."/>
            <person name="Smith T."/>
            <person name="Brown-Elliott B.A."/>
            <person name="Wallace R.J.Jr."/>
            <person name="Hasan N.A."/>
            <person name="Reischl U."/>
            <person name="Sanchez S."/>
        </authorList>
    </citation>
    <scope>NUCLEOTIDE SEQUENCE [LARGE SCALE GENOMIC DNA]</scope>
    <source>
        <strain evidence="4 5">15518</strain>
    </source>
</reference>
<dbReference type="AlphaFoldDB" id="A0A1S1M3J3"/>